<dbReference type="EMBL" id="JYNV01000182">
    <property type="protein sequence ID" value="KZM23834.1"/>
    <property type="molecule type" value="Genomic_DNA"/>
</dbReference>
<sequence length="245" mass="27117">MTIIGGAFGVAGGVAWLANPGAGAFLGTIGGLLRIASSIKTQADIKGKWARNATAVLNTRLGTNLNSTSKAIQLMANVVFREGNFSKIRRSTLAYKDNEENKSLKTDVAKFFADGKFIEPVLGADYDLFKEKLVKALKASLVSTALLLANEYILRNAHTLNNCEKNNRKKLNINSIREYCYTLEYPSSGRKNLHPNQVPKTKQLSQAVDKDMLKDKVETEYKAPLSKIIYVLVDCQQKQNTYLRP</sequence>
<reference evidence="1 2" key="1">
    <citation type="journal article" date="2016" name="Sci. Rep.">
        <title>Draft genome sequencing and secretome analysis of fungal phytopathogen Ascochyta rabiei provides insight into the necrotrophic effector repertoire.</title>
        <authorList>
            <person name="Verma S."/>
            <person name="Gazara R.K."/>
            <person name="Nizam S."/>
            <person name="Parween S."/>
            <person name="Chattopadhyay D."/>
            <person name="Verma P.K."/>
        </authorList>
    </citation>
    <scope>NUCLEOTIDE SEQUENCE [LARGE SCALE GENOMIC DNA]</scope>
    <source>
        <strain evidence="1 2">ArDII</strain>
    </source>
</reference>
<dbReference type="OrthoDB" id="5414598at2759"/>
<protein>
    <submittedName>
        <fullName evidence="1">Uncharacterized protein</fullName>
    </submittedName>
</protein>
<dbReference type="AlphaFoldDB" id="A0A163EPY6"/>
<proteinExistence type="predicted"/>
<accession>A0A163EPY6</accession>
<comment type="caution">
    <text evidence="1">The sequence shown here is derived from an EMBL/GenBank/DDBJ whole genome shotgun (WGS) entry which is preliminary data.</text>
</comment>
<organism evidence="1 2">
    <name type="scientific">Didymella rabiei</name>
    <name type="common">Chickpea ascochyta blight fungus</name>
    <name type="synonym">Mycosphaerella rabiei</name>
    <dbReference type="NCBI Taxonomy" id="5454"/>
    <lineage>
        <taxon>Eukaryota</taxon>
        <taxon>Fungi</taxon>
        <taxon>Dikarya</taxon>
        <taxon>Ascomycota</taxon>
        <taxon>Pezizomycotina</taxon>
        <taxon>Dothideomycetes</taxon>
        <taxon>Pleosporomycetidae</taxon>
        <taxon>Pleosporales</taxon>
        <taxon>Pleosporineae</taxon>
        <taxon>Didymellaceae</taxon>
        <taxon>Ascochyta</taxon>
    </lineage>
</organism>
<name>A0A163EPY6_DIDRA</name>
<evidence type="ECO:0000313" key="2">
    <source>
        <dbReference type="Proteomes" id="UP000076837"/>
    </source>
</evidence>
<evidence type="ECO:0000313" key="1">
    <source>
        <dbReference type="EMBL" id="KZM23834.1"/>
    </source>
</evidence>
<keyword evidence="2" id="KW-1185">Reference proteome</keyword>
<gene>
    <name evidence="1" type="ORF">ST47_g4998</name>
</gene>
<dbReference type="Proteomes" id="UP000076837">
    <property type="component" value="Unassembled WGS sequence"/>
</dbReference>